<dbReference type="InterPro" id="IPR051535">
    <property type="entry name" value="Siderophore_ABC-ATPase"/>
</dbReference>
<dbReference type="Pfam" id="PF13175">
    <property type="entry name" value="AAA_15"/>
    <property type="match status" value="1"/>
</dbReference>
<reference evidence="7" key="1">
    <citation type="journal article" date="2014" name="Front. Microbiol.">
        <title>High frequency of phylogenetically diverse reductive dehalogenase-homologous genes in deep subseafloor sedimentary metagenomes.</title>
        <authorList>
            <person name="Kawai M."/>
            <person name="Futagami T."/>
            <person name="Toyoda A."/>
            <person name="Takaki Y."/>
            <person name="Nishi S."/>
            <person name="Hori S."/>
            <person name="Arai W."/>
            <person name="Tsubouchi T."/>
            <person name="Morono Y."/>
            <person name="Uchiyama I."/>
            <person name="Ito T."/>
            <person name="Fujiyama A."/>
            <person name="Inagaki F."/>
            <person name="Takami H."/>
        </authorList>
    </citation>
    <scope>NUCLEOTIDE SEQUENCE</scope>
    <source>
        <strain evidence="7">Expedition CK06-06</strain>
    </source>
</reference>
<dbReference type="InterPro" id="IPR027417">
    <property type="entry name" value="P-loop_NTPase"/>
</dbReference>
<keyword evidence="3" id="KW-1003">Cell membrane</keyword>
<dbReference type="GO" id="GO:0006811">
    <property type="term" value="P:monoatomic ion transport"/>
    <property type="evidence" value="ECO:0007669"/>
    <property type="project" value="UniProtKB-KW"/>
</dbReference>
<comment type="caution">
    <text evidence="7">The sequence shown here is derived from an EMBL/GenBank/DDBJ whole genome shotgun (WGS) entry which is preliminary data.</text>
</comment>
<accession>X0TZN5</accession>
<evidence type="ECO:0000259" key="6">
    <source>
        <dbReference type="Pfam" id="PF13175"/>
    </source>
</evidence>
<keyword evidence="5" id="KW-0472">Membrane</keyword>
<dbReference type="PANTHER" id="PTHR42771:SF2">
    <property type="entry name" value="IRON(3+)-HYDROXAMATE IMPORT ATP-BINDING PROTEIN FHUC"/>
    <property type="match status" value="1"/>
</dbReference>
<dbReference type="SUPFAM" id="SSF52540">
    <property type="entry name" value="P-loop containing nucleoside triphosphate hydrolases"/>
    <property type="match status" value="1"/>
</dbReference>
<feature type="non-terminal residue" evidence="7">
    <location>
        <position position="173"/>
    </location>
</feature>
<dbReference type="InterPro" id="IPR041685">
    <property type="entry name" value="AAA_GajA/Old/RecF-like"/>
</dbReference>
<sequence length="173" mass="19980">ETRLHDFVSLKTIQPRGVIPKGFLFRSENFFNYASDLDNMTTTDPDILKYYGGMSLHQQSHGQAFLSFFENRCRIKGLYLLDEPEAALSPPNQLAFLKILQMITEKGKGQFIISTHSPIILSFPDAQILSFDCIPIKGIAYEATHSYRFYKSFMDDRDPYLQEFKAAEEYNKK</sequence>
<evidence type="ECO:0000256" key="4">
    <source>
        <dbReference type="ARBA" id="ARBA00023065"/>
    </source>
</evidence>
<dbReference type="GO" id="GO:0005886">
    <property type="term" value="C:plasma membrane"/>
    <property type="evidence" value="ECO:0007669"/>
    <property type="project" value="UniProtKB-SubCell"/>
</dbReference>
<dbReference type="AlphaFoldDB" id="X0TZN5"/>
<proteinExistence type="predicted"/>
<evidence type="ECO:0000256" key="5">
    <source>
        <dbReference type="ARBA" id="ARBA00023136"/>
    </source>
</evidence>
<name>X0TZN5_9ZZZZ</name>
<feature type="non-terminal residue" evidence="7">
    <location>
        <position position="1"/>
    </location>
</feature>
<dbReference type="Gene3D" id="3.40.50.300">
    <property type="entry name" value="P-loop containing nucleotide triphosphate hydrolases"/>
    <property type="match status" value="1"/>
</dbReference>
<dbReference type="EMBL" id="BARS01013120">
    <property type="protein sequence ID" value="GAF93617.1"/>
    <property type="molecule type" value="Genomic_DNA"/>
</dbReference>
<evidence type="ECO:0000256" key="1">
    <source>
        <dbReference type="ARBA" id="ARBA00004202"/>
    </source>
</evidence>
<feature type="domain" description="Endonuclease GajA/Old nuclease/RecF-like AAA" evidence="6">
    <location>
        <begin position="55"/>
        <end position="120"/>
    </location>
</feature>
<evidence type="ECO:0000256" key="3">
    <source>
        <dbReference type="ARBA" id="ARBA00022475"/>
    </source>
</evidence>
<evidence type="ECO:0000256" key="2">
    <source>
        <dbReference type="ARBA" id="ARBA00022448"/>
    </source>
</evidence>
<dbReference type="PANTHER" id="PTHR42771">
    <property type="entry name" value="IRON(3+)-HYDROXAMATE IMPORT ATP-BINDING PROTEIN FHUC"/>
    <property type="match status" value="1"/>
</dbReference>
<keyword evidence="2" id="KW-0813">Transport</keyword>
<comment type="subcellular location">
    <subcellularLocation>
        <location evidence="1">Cell membrane</location>
        <topology evidence="1">Peripheral membrane protein</topology>
    </subcellularLocation>
</comment>
<organism evidence="7">
    <name type="scientific">marine sediment metagenome</name>
    <dbReference type="NCBI Taxonomy" id="412755"/>
    <lineage>
        <taxon>unclassified sequences</taxon>
        <taxon>metagenomes</taxon>
        <taxon>ecological metagenomes</taxon>
    </lineage>
</organism>
<protein>
    <recommendedName>
        <fullName evidence="6">Endonuclease GajA/Old nuclease/RecF-like AAA domain-containing protein</fullName>
    </recommendedName>
</protein>
<evidence type="ECO:0000313" key="7">
    <source>
        <dbReference type="EMBL" id="GAF93617.1"/>
    </source>
</evidence>
<keyword evidence="4" id="KW-0406">Ion transport</keyword>
<gene>
    <name evidence="7" type="ORF">S01H1_22983</name>
</gene>